<sequence length="319" mass="36857">MTQDKTQFIGYLKFSGPSVDEGRIDIEKIGNSLIALNKLFIKFAKADESKNISLKLGDIKKGSTEVNIFLEQVIPVVQPVVNTTALLMVAKSVGITEFGKQFFGTLGQQVALKIFSKGKKLEKTKEVFENGDIYVLTKNIQGEEKKFLKELYDSQSEFALPLRDLIQLEDKKEESLEVGYYENNYTNKIADIKFEQKEFFNIDRELSFEERMEEEFDELKAENIKIIGKFVDYYGMAHKYHFSFQARKNQEEIGKQKILCKTEGLSVSDIIELLKPEKQEKNICIYGKATKDQEGKIDKIKIIWFNADENFNPQQNRLF</sequence>
<reference evidence="1 2" key="1">
    <citation type="submission" date="2017-09" db="EMBL/GenBank/DDBJ databases">
        <title>Depth-based differentiation of microbial function through sediment-hosted aquifers and enrichment of novel symbionts in the deep terrestrial subsurface.</title>
        <authorList>
            <person name="Probst A.J."/>
            <person name="Ladd B."/>
            <person name="Jarett J.K."/>
            <person name="Geller-Mcgrath D.E."/>
            <person name="Sieber C.M."/>
            <person name="Emerson J.B."/>
            <person name="Anantharaman K."/>
            <person name="Thomas B.C."/>
            <person name="Malmstrom R."/>
            <person name="Stieglmeier M."/>
            <person name="Klingl A."/>
            <person name="Woyke T."/>
            <person name="Ryan C.M."/>
            <person name="Banfield J.F."/>
        </authorList>
    </citation>
    <scope>NUCLEOTIDE SEQUENCE [LARGE SCALE GENOMIC DNA]</scope>
    <source>
        <strain evidence="1">CG11_big_fil_rev_8_21_14_0_20_36_8</strain>
    </source>
</reference>
<name>A0A2M6IUN0_9BACT</name>
<evidence type="ECO:0000313" key="1">
    <source>
        <dbReference type="EMBL" id="PIQ73562.1"/>
    </source>
</evidence>
<organism evidence="1 2">
    <name type="scientific">Candidatus Roizmanbacteria bacterium CG11_big_fil_rev_8_21_14_0_20_36_8</name>
    <dbReference type="NCBI Taxonomy" id="1974856"/>
    <lineage>
        <taxon>Bacteria</taxon>
        <taxon>Candidatus Roizmaniibacteriota</taxon>
    </lineage>
</organism>
<dbReference type="Proteomes" id="UP000231056">
    <property type="component" value="Unassembled WGS sequence"/>
</dbReference>
<protein>
    <submittedName>
        <fullName evidence="1">Uncharacterized protein</fullName>
    </submittedName>
</protein>
<accession>A0A2M6IUN0</accession>
<dbReference type="AlphaFoldDB" id="A0A2M6IUN0"/>
<evidence type="ECO:0000313" key="2">
    <source>
        <dbReference type="Proteomes" id="UP000231056"/>
    </source>
</evidence>
<proteinExistence type="predicted"/>
<comment type="caution">
    <text evidence="1">The sequence shown here is derived from an EMBL/GenBank/DDBJ whole genome shotgun (WGS) entry which is preliminary data.</text>
</comment>
<dbReference type="EMBL" id="PCVM01000044">
    <property type="protein sequence ID" value="PIQ73562.1"/>
    <property type="molecule type" value="Genomic_DNA"/>
</dbReference>
<gene>
    <name evidence="1" type="ORF">COV58_01885</name>
</gene>